<proteinExistence type="inferred from homology"/>
<dbReference type="PANTHER" id="PTHR33505:SF4">
    <property type="entry name" value="PROTEIN PREY, MITOCHONDRIAL"/>
    <property type="match status" value="1"/>
</dbReference>
<evidence type="ECO:0000313" key="4">
    <source>
        <dbReference type="EMBL" id="CAB4641550.1"/>
    </source>
</evidence>
<evidence type="ECO:0000313" key="2">
    <source>
        <dbReference type="EMBL" id="CAB4560240.1"/>
    </source>
</evidence>
<accession>A0A6J6D8B5</accession>
<gene>
    <name evidence="1" type="ORF">UFOPK1495_01370</name>
    <name evidence="2" type="ORF">UFOPK1603_00508</name>
    <name evidence="3" type="ORF">UFOPK1711_00105</name>
    <name evidence="4" type="ORF">UFOPK2143_00698</name>
</gene>
<dbReference type="SUPFAM" id="SSF158997">
    <property type="entry name" value="Trm112p-like"/>
    <property type="match status" value="1"/>
</dbReference>
<evidence type="ECO:0000313" key="1">
    <source>
        <dbReference type="EMBL" id="CAB4558853.1"/>
    </source>
</evidence>
<dbReference type="HAMAP" id="MF_01187">
    <property type="entry name" value="UPF0434"/>
    <property type="match status" value="1"/>
</dbReference>
<dbReference type="EMBL" id="CAEZSU010000161">
    <property type="protein sequence ID" value="CAB4558853.1"/>
    <property type="molecule type" value="Genomic_DNA"/>
</dbReference>
<organism evidence="2">
    <name type="scientific">freshwater metagenome</name>
    <dbReference type="NCBI Taxonomy" id="449393"/>
    <lineage>
        <taxon>unclassified sequences</taxon>
        <taxon>metagenomes</taxon>
        <taxon>ecological metagenomes</taxon>
    </lineage>
</organism>
<sequence>MSLDPQLLEILACPQDKGPLLYFADENLLYNPRLQRGYEVRSDIPIMLIDEARVIDDSEHERLMAKAAANAVAPTFEA</sequence>
<dbReference type="EMBL" id="CAEZTR010000003">
    <property type="protein sequence ID" value="CAB4564258.1"/>
    <property type="molecule type" value="Genomic_DNA"/>
</dbReference>
<reference evidence="2" key="1">
    <citation type="submission" date="2020-05" db="EMBL/GenBank/DDBJ databases">
        <authorList>
            <person name="Chiriac C."/>
            <person name="Salcher M."/>
            <person name="Ghai R."/>
            <person name="Kavagutti S V."/>
        </authorList>
    </citation>
    <scope>NUCLEOTIDE SEQUENCE</scope>
</reference>
<dbReference type="InterPro" id="IPR005651">
    <property type="entry name" value="Trm112-like"/>
</dbReference>
<dbReference type="Pfam" id="PF03966">
    <property type="entry name" value="Trm112p"/>
    <property type="match status" value="1"/>
</dbReference>
<dbReference type="PANTHER" id="PTHR33505">
    <property type="entry name" value="ZGC:162634"/>
    <property type="match status" value="1"/>
</dbReference>
<dbReference type="EMBL" id="CAEZTG010000033">
    <property type="protein sequence ID" value="CAB4560240.1"/>
    <property type="molecule type" value="Genomic_DNA"/>
</dbReference>
<dbReference type="Gene3D" id="2.20.25.10">
    <property type="match status" value="1"/>
</dbReference>
<name>A0A6J6D8B5_9ZZZZ</name>
<dbReference type="GO" id="GO:0005829">
    <property type="term" value="C:cytosol"/>
    <property type="evidence" value="ECO:0007669"/>
    <property type="project" value="TreeGrafter"/>
</dbReference>
<protein>
    <submittedName>
        <fullName evidence="2">Unannotated protein</fullName>
    </submittedName>
</protein>
<dbReference type="EMBL" id="CAEZVV010000030">
    <property type="protein sequence ID" value="CAB4641550.1"/>
    <property type="molecule type" value="Genomic_DNA"/>
</dbReference>
<dbReference type="AlphaFoldDB" id="A0A6J6D8B5"/>
<evidence type="ECO:0000313" key="3">
    <source>
        <dbReference type="EMBL" id="CAB4564258.1"/>
    </source>
</evidence>